<name>A0A1G4BF55_9PEZI</name>
<comment type="caution">
    <text evidence="1">The sequence shown here is derived from an EMBL/GenBank/DDBJ whole genome shotgun (WGS) entry which is preliminary data.</text>
</comment>
<accession>A0A1G4BF55</accession>
<gene>
    <name evidence="1" type="ORF">CORC01_04633</name>
</gene>
<dbReference type="AlphaFoldDB" id="A0A1G4BF55"/>
<dbReference type="Proteomes" id="UP000176998">
    <property type="component" value="Unassembled WGS sequence"/>
</dbReference>
<dbReference type="RefSeq" id="XP_022477131.1">
    <property type="nucleotide sequence ID" value="XM_022616280.1"/>
</dbReference>
<organism evidence="1 2">
    <name type="scientific">Colletotrichum orchidophilum</name>
    <dbReference type="NCBI Taxonomy" id="1209926"/>
    <lineage>
        <taxon>Eukaryota</taxon>
        <taxon>Fungi</taxon>
        <taxon>Dikarya</taxon>
        <taxon>Ascomycota</taxon>
        <taxon>Pezizomycotina</taxon>
        <taxon>Sordariomycetes</taxon>
        <taxon>Hypocreomycetidae</taxon>
        <taxon>Glomerellales</taxon>
        <taxon>Glomerellaceae</taxon>
        <taxon>Colletotrichum</taxon>
    </lineage>
</organism>
<sequence length="74" mass="8043">MSSGRHAGPRSTCLVLALLQDASSGRRLQGRQSPPDVLVMLIAEDQFEPEIDKGYRPGKSCFFCSTASKVPYQG</sequence>
<dbReference type="EMBL" id="MJBS01000031">
    <property type="protein sequence ID" value="OHE99986.1"/>
    <property type="molecule type" value="Genomic_DNA"/>
</dbReference>
<evidence type="ECO:0000313" key="2">
    <source>
        <dbReference type="Proteomes" id="UP000176998"/>
    </source>
</evidence>
<protein>
    <submittedName>
        <fullName evidence="1">Uncharacterized protein</fullName>
    </submittedName>
</protein>
<evidence type="ECO:0000313" key="1">
    <source>
        <dbReference type="EMBL" id="OHE99986.1"/>
    </source>
</evidence>
<reference evidence="1 2" key="1">
    <citation type="submission" date="2016-09" db="EMBL/GenBank/DDBJ databases">
        <authorList>
            <person name="Capua I."/>
            <person name="De Benedictis P."/>
            <person name="Joannis T."/>
            <person name="Lombin L.H."/>
            <person name="Cattoli G."/>
        </authorList>
    </citation>
    <scope>NUCLEOTIDE SEQUENCE [LARGE SCALE GENOMIC DNA]</scope>
    <source>
        <strain evidence="1 2">IMI 309357</strain>
    </source>
</reference>
<dbReference type="GeneID" id="34557790"/>
<keyword evidence="2" id="KW-1185">Reference proteome</keyword>
<proteinExistence type="predicted"/>